<feature type="transmembrane region" description="Helical" evidence="1">
    <location>
        <begin position="160"/>
        <end position="185"/>
    </location>
</feature>
<keyword evidence="1" id="KW-0472">Membrane</keyword>
<protein>
    <submittedName>
        <fullName evidence="2">Uncharacterized protein</fullName>
    </submittedName>
</protein>
<keyword evidence="1" id="KW-1133">Transmembrane helix</keyword>
<organism evidence="2 3">
    <name type="scientific">Flavobacterium johnsoniae</name>
    <name type="common">Cytophaga johnsonae</name>
    <dbReference type="NCBI Taxonomy" id="986"/>
    <lineage>
        <taxon>Bacteria</taxon>
        <taxon>Pseudomonadati</taxon>
        <taxon>Bacteroidota</taxon>
        <taxon>Flavobacteriia</taxon>
        <taxon>Flavobacteriales</taxon>
        <taxon>Flavobacteriaceae</taxon>
        <taxon>Flavobacterium</taxon>
    </lineage>
</organism>
<name>A0A1M5GVL8_FLAJO</name>
<gene>
    <name evidence="2" type="ORF">SAMN05444388_101587</name>
</gene>
<sequence>MNFIEYHEAITKALPNLIFSTGYSGSNQDYPYEAKNLVNLRRSINIIEDIPYLEEEINTLKTSWLFESTADNQKINSTQSTQISTEIMSLKIKLLTFKQIAERSKLFNGSDTILIRIPEIDSFDNLQKYANDFKKAIEIPIPDESIGGKATILSADEGSIIFYVSLGTIAAVKLVAGICWAAAVIKKKKAEAEIFEQHAKTLELKNDAISIFVEAQKTQLKNILDAEATSIANKEYNHKEPETLERLKLSISTVAELIDKGVQILPVSKDEDIQKSFPDYKAPNLIESSIKQIVTN</sequence>
<dbReference type="AlphaFoldDB" id="A0A1M5GVL8"/>
<accession>A0A1M5GVL8</accession>
<dbReference type="Proteomes" id="UP000184112">
    <property type="component" value="Unassembled WGS sequence"/>
</dbReference>
<reference evidence="2 3" key="1">
    <citation type="submission" date="2016-11" db="EMBL/GenBank/DDBJ databases">
        <authorList>
            <person name="Jaros S."/>
            <person name="Januszkiewicz K."/>
            <person name="Wedrychowicz H."/>
        </authorList>
    </citation>
    <scope>NUCLEOTIDE SEQUENCE [LARGE SCALE GENOMIC DNA]</scope>
    <source>
        <strain evidence="2 3">DSM 6792</strain>
    </source>
</reference>
<dbReference type="EMBL" id="FQWH01000001">
    <property type="protein sequence ID" value="SHG07804.1"/>
    <property type="molecule type" value="Genomic_DNA"/>
</dbReference>
<evidence type="ECO:0000256" key="1">
    <source>
        <dbReference type="SAM" id="Phobius"/>
    </source>
</evidence>
<keyword evidence="1" id="KW-0812">Transmembrane</keyword>
<evidence type="ECO:0000313" key="3">
    <source>
        <dbReference type="Proteomes" id="UP000184112"/>
    </source>
</evidence>
<evidence type="ECO:0000313" key="2">
    <source>
        <dbReference type="EMBL" id="SHG07804.1"/>
    </source>
</evidence>
<proteinExistence type="predicted"/>
<dbReference type="RefSeq" id="WP_073408089.1">
    <property type="nucleotide sequence ID" value="NZ_FQWH01000001.1"/>
</dbReference>